<evidence type="ECO:0000313" key="1">
    <source>
        <dbReference type="EMBL" id="THD71781.1"/>
    </source>
</evidence>
<organism evidence="1 2">
    <name type="scientific">Thalassobius vesicularis</name>
    <dbReference type="NCBI Taxonomy" id="1294297"/>
    <lineage>
        <taxon>Bacteria</taxon>
        <taxon>Pseudomonadati</taxon>
        <taxon>Pseudomonadota</taxon>
        <taxon>Alphaproteobacteria</taxon>
        <taxon>Rhodobacterales</taxon>
        <taxon>Roseobacteraceae</taxon>
        <taxon>Thalassovita</taxon>
    </lineage>
</organism>
<dbReference type="InterPro" id="IPR029069">
    <property type="entry name" value="HotDog_dom_sf"/>
</dbReference>
<reference evidence="1 2" key="1">
    <citation type="submission" date="2019-04" db="EMBL/GenBank/DDBJ databases">
        <title>Draft genome sequence of Youngimonas vesicularis.</title>
        <authorList>
            <person name="Hameed A."/>
        </authorList>
    </citation>
    <scope>NUCLEOTIDE SEQUENCE [LARGE SCALE GENOMIC DNA]</scope>
    <source>
        <strain evidence="1 2">CC-AMW-E</strain>
    </source>
</reference>
<dbReference type="Gene3D" id="3.10.129.10">
    <property type="entry name" value="Hotdog Thioesterase"/>
    <property type="match status" value="1"/>
</dbReference>
<protein>
    <submittedName>
        <fullName evidence="1">Acyl-CoA thioesterase</fullName>
    </submittedName>
</protein>
<proteinExistence type="predicted"/>
<sequence length="143" mass="15733">MSTPFHLTHTREVAFGDCDPAGIVYTGKIVDFALEAIDAFWRGRLNGTGWFQMNVDLGIGTPFVHLELDFTGPITPRAPLETRVRFARMGDSSVTFEVEGVQQGRACFAGRFVCVFVEKATMRKISVPDWVAGHVKGLVQAGQ</sequence>
<accession>A0A4S3M653</accession>
<dbReference type="SUPFAM" id="SSF54637">
    <property type="entry name" value="Thioesterase/thiol ester dehydrase-isomerase"/>
    <property type="match status" value="1"/>
</dbReference>
<dbReference type="RefSeq" id="WP_136340427.1">
    <property type="nucleotide sequence ID" value="NZ_SSMD01000010.1"/>
</dbReference>
<dbReference type="OrthoDB" id="7204167at2"/>
<comment type="caution">
    <text evidence="1">The sequence shown here is derived from an EMBL/GenBank/DDBJ whole genome shotgun (WGS) entry which is preliminary data.</text>
</comment>
<dbReference type="Proteomes" id="UP000306113">
    <property type="component" value="Unassembled WGS sequence"/>
</dbReference>
<keyword evidence="2" id="KW-1185">Reference proteome</keyword>
<dbReference type="EMBL" id="SSMD01000010">
    <property type="protein sequence ID" value="THD71781.1"/>
    <property type="molecule type" value="Genomic_DNA"/>
</dbReference>
<gene>
    <name evidence="1" type="ORF">E7681_16830</name>
</gene>
<dbReference type="CDD" id="cd00586">
    <property type="entry name" value="4HBT"/>
    <property type="match status" value="1"/>
</dbReference>
<dbReference type="Pfam" id="PF13279">
    <property type="entry name" value="4HBT_2"/>
    <property type="match status" value="1"/>
</dbReference>
<name>A0A4S3M653_9RHOB</name>
<evidence type="ECO:0000313" key="2">
    <source>
        <dbReference type="Proteomes" id="UP000306113"/>
    </source>
</evidence>
<dbReference type="AlphaFoldDB" id="A0A4S3M653"/>